<keyword evidence="7 9" id="KW-0472">Membrane</keyword>
<feature type="region of interest" description="Disordered" evidence="8">
    <location>
        <begin position="487"/>
        <end position="519"/>
    </location>
</feature>
<keyword evidence="3 9" id="KW-0812">Transmembrane</keyword>
<keyword evidence="12" id="KW-1185">Reference proteome</keyword>
<dbReference type="GO" id="GO:0005886">
    <property type="term" value="C:plasma membrane"/>
    <property type="evidence" value="ECO:0007669"/>
    <property type="project" value="UniProtKB-SubCell"/>
</dbReference>
<feature type="transmembrane region" description="Helical" evidence="9">
    <location>
        <begin position="79"/>
        <end position="97"/>
    </location>
</feature>
<accession>A0A849ANC2</accession>
<evidence type="ECO:0000259" key="10">
    <source>
        <dbReference type="Pfam" id="PF00122"/>
    </source>
</evidence>
<evidence type="ECO:0000256" key="4">
    <source>
        <dbReference type="ARBA" id="ARBA00022723"/>
    </source>
</evidence>
<dbReference type="InterPro" id="IPR019108">
    <property type="entry name" value="Caa3_assmbl_CtaG-rel"/>
</dbReference>
<dbReference type="GO" id="GO:0055070">
    <property type="term" value="P:copper ion homeostasis"/>
    <property type="evidence" value="ECO:0007669"/>
    <property type="project" value="TreeGrafter"/>
</dbReference>
<comment type="caution">
    <text evidence="11">The sequence shown here is derived from an EMBL/GenBank/DDBJ whole genome shotgun (WGS) entry which is preliminary data.</text>
</comment>
<keyword evidence="6 9" id="KW-1133">Transmembrane helix</keyword>
<organism evidence="11 12">
    <name type="scientific">Flexivirga aerilata</name>
    <dbReference type="NCBI Taxonomy" id="1656889"/>
    <lineage>
        <taxon>Bacteria</taxon>
        <taxon>Bacillati</taxon>
        <taxon>Actinomycetota</taxon>
        <taxon>Actinomycetes</taxon>
        <taxon>Micrococcales</taxon>
        <taxon>Dermacoccaceae</taxon>
        <taxon>Flexivirga</taxon>
    </lineage>
</organism>
<feature type="region of interest" description="Disordered" evidence="8">
    <location>
        <begin position="377"/>
        <end position="446"/>
    </location>
</feature>
<evidence type="ECO:0000256" key="2">
    <source>
        <dbReference type="ARBA" id="ARBA00022475"/>
    </source>
</evidence>
<proteinExistence type="predicted"/>
<feature type="transmembrane region" description="Helical" evidence="9">
    <location>
        <begin position="299"/>
        <end position="321"/>
    </location>
</feature>
<feature type="domain" description="P-type ATPase A" evidence="10">
    <location>
        <begin position="229"/>
        <end position="280"/>
    </location>
</feature>
<dbReference type="GO" id="GO:0005507">
    <property type="term" value="F:copper ion binding"/>
    <property type="evidence" value="ECO:0007669"/>
    <property type="project" value="TreeGrafter"/>
</dbReference>
<evidence type="ECO:0000313" key="12">
    <source>
        <dbReference type="Proteomes" id="UP000557772"/>
    </source>
</evidence>
<evidence type="ECO:0000256" key="1">
    <source>
        <dbReference type="ARBA" id="ARBA00004651"/>
    </source>
</evidence>
<dbReference type="Pfam" id="PF09678">
    <property type="entry name" value="Caa3_CtaG"/>
    <property type="match status" value="1"/>
</dbReference>
<feature type="transmembrane region" description="Helical" evidence="9">
    <location>
        <begin position="163"/>
        <end position="184"/>
    </location>
</feature>
<gene>
    <name evidence="11" type="ORF">HJ588_16660</name>
</gene>
<feature type="compositionally biased region" description="Polar residues" evidence="8">
    <location>
        <begin position="410"/>
        <end position="432"/>
    </location>
</feature>
<feature type="transmembrane region" description="Helical" evidence="9">
    <location>
        <begin position="134"/>
        <end position="151"/>
    </location>
</feature>
<evidence type="ECO:0000256" key="5">
    <source>
        <dbReference type="ARBA" id="ARBA00022967"/>
    </source>
</evidence>
<evidence type="ECO:0000256" key="8">
    <source>
        <dbReference type="SAM" id="MobiDB-lite"/>
    </source>
</evidence>
<dbReference type="SUPFAM" id="SSF81653">
    <property type="entry name" value="Calcium ATPase, transduction domain A"/>
    <property type="match status" value="1"/>
</dbReference>
<dbReference type="Gene3D" id="1.20.1110.10">
    <property type="entry name" value="Calcium-transporting ATPase, transmembrane domain"/>
    <property type="match status" value="1"/>
</dbReference>
<dbReference type="Proteomes" id="UP000557772">
    <property type="component" value="Unassembled WGS sequence"/>
</dbReference>
<keyword evidence="4" id="KW-0479">Metal-binding</keyword>
<sequence length="535" mass="56854">MVAVTQPQLLQHEVSARRMRSWCSAFAGVAVAADLVICLFELAGGAPWATWTGRLFTLKIALLLAIVALVRVRPVRWEAAGAAGLLVAGVIVLMGRIPPPKYFEPTSIAQNFLGFDVTRARGLATYLADWRPNLLFITFATVAIGGYLLAVRRLHRRGDRWPVCRTVSWVLGWLVVAVSTSSGMGPYAGVEFSVHMALHMTLNMLGPILMVLGGVVTLLLRATTPHPRGTVDTSPMTGESMPLEVGPGDGVLGGTTNLTGRLVVRADAVGERTRLAQMAAIADEAQRRKSRAQKVADRVTSYFVPSVIVVAIAVGLAWWAFGATVDQALANGVAVLIIACPCALGLATPTALMVGVGRGGQLGILIKGHDALEMSGRIDTSSSTRPAPSPPARCPCGRSPRSPRWTTPPCSVSQPISSRPPNTRSRGRSSTMPSSRPGRCGRRPASVRCPGRARRVWSPAGACCSAARGSSTIAACTCPSPLSKRSLRPSPTVPQRCSSQWTTRSWRRSASPTRSSGRPHPRCRHCATSVCAPCC</sequence>
<evidence type="ECO:0000256" key="6">
    <source>
        <dbReference type="ARBA" id="ARBA00022989"/>
    </source>
</evidence>
<dbReference type="PANTHER" id="PTHR43520">
    <property type="entry name" value="ATP7, ISOFORM B"/>
    <property type="match status" value="1"/>
</dbReference>
<evidence type="ECO:0000313" key="11">
    <source>
        <dbReference type="EMBL" id="NNG40891.1"/>
    </source>
</evidence>
<dbReference type="Pfam" id="PF00122">
    <property type="entry name" value="E1-E2_ATPase"/>
    <property type="match status" value="1"/>
</dbReference>
<dbReference type="EMBL" id="JABENB010000003">
    <property type="protein sequence ID" value="NNG40891.1"/>
    <property type="molecule type" value="Genomic_DNA"/>
</dbReference>
<dbReference type="AlphaFoldDB" id="A0A849ANC2"/>
<evidence type="ECO:0000256" key="7">
    <source>
        <dbReference type="ARBA" id="ARBA00023136"/>
    </source>
</evidence>
<dbReference type="GO" id="GO:0043682">
    <property type="term" value="F:P-type divalent copper transporter activity"/>
    <property type="evidence" value="ECO:0007669"/>
    <property type="project" value="TreeGrafter"/>
</dbReference>
<feature type="compositionally biased region" description="Low complexity" evidence="8">
    <location>
        <begin position="487"/>
        <end position="516"/>
    </location>
</feature>
<dbReference type="InterPro" id="IPR059000">
    <property type="entry name" value="ATPase_P-type_domA"/>
</dbReference>
<dbReference type="InterPro" id="IPR023298">
    <property type="entry name" value="ATPase_P-typ_TM_dom_sf"/>
</dbReference>
<evidence type="ECO:0000256" key="3">
    <source>
        <dbReference type="ARBA" id="ARBA00022692"/>
    </source>
</evidence>
<dbReference type="PANTHER" id="PTHR43520:SF8">
    <property type="entry name" value="P-TYPE CU(+) TRANSPORTER"/>
    <property type="match status" value="1"/>
</dbReference>
<feature type="transmembrane region" description="Helical" evidence="9">
    <location>
        <begin position="55"/>
        <end position="72"/>
    </location>
</feature>
<evidence type="ECO:0000256" key="9">
    <source>
        <dbReference type="SAM" id="Phobius"/>
    </source>
</evidence>
<dbReference type="InterPro" id="IPR008250">
    <property type="entry name" value="ATPase_P-typ_transduc_dom_A_sf"/>
</dbReference>
<keyword evidence="5" id="KW-1278">Translocase</keyword>
<feature type="transmembrane region" description="Helical" evidence="9">
    <location>
        <begin position="21"/>
        <end position="43"/>
    </location>
</feature>
<feature type="compositionally biased region" description="Low complexity" evidence="8">
    <location>
        <begin position="394"/>
        <end position="409"/>
    </location>
</feature>
<dbReference type="SUPFAM" id="SSF81665">
    <property type="entry name" value="Calcium ATPase, transmembrane domain M"/>
    <property type="match status" value="1"/>
</dbReference>
<reference evidence="11 12" key="1">
    <citation type="submission" date="2020-05" db="EMBL/GenBank/DDBJ databases">
        <title>Flexivirga sp. ID2601S isolated from air conditioner.</title>
        <authorList>
            <person name="Kim D.H."/>
        </authorList>
    </citation>
    <scope>NUCLEOTIDE SEQUENCE [LARGE SCALE GENOMIC DNA]</scope>
    <source>
        <strain evidence="11 12">ID2601S</strain>
    </source>
</reference>
<feature type="transmembrane region" description="Helical" evidence="9">
    <location>
        <begin position="196"/>
        <end position="220"/>
    </location>
</feature>
<name>A0A849ANC2_9MICO</name>
<protein>
    <recommendedName>
        <fullName evidence="10">P-type ATPase A domain-containing protein</fullName>
    </recommendedName>
</protein>
<comment type="subcellular location">
    <subcellularLocation>
        <location evidence="1">Cell membrane</location>
        <topology evidence="1">Multi-pass membrane protein</topology>
    </subcellularLocation>
</comment>
<feature type="transmembrane region" description="Helical" evidence="9">
    <location>
        <begin position="333"/>
        <end position="357"/>
    </location>
</feature>
<keyword evidence="2" id="KW-1003">Cell membrane</keyword>